<dbReference type="AlphaFoldDB" id="A0A1G8S0H1"/>
<dbReference type="Proteomes" id="UP000199093">
    <property type="component" value="Unassembled WGS sequence"/>
</dbReference>
<evidence type="ECO:0008006" key="3">
    <source>
        <dbReference type="Google" id="ProtNLM"/>
    </source>
</evidence>
<reference evidence="1 2" key="1">
    <citation type="submission" date="2016-10" db="EMBL/GenBank/DDBJ databases">
        <authorList>
            <person name="de Groot N.N."/>
        </authorList>
    </citation>
    <scope>NUCLEOTIDE SEQUENCE [LARGE SCALE GENOMIC DNA]</scope>
    <source>
        <strain evidence="1 2">DSM 26424</strain>
    </source>
</reference>
<gene>
    <name evidence="1" type="ORF">SAMN04487993_102250</name>
</gene>
<evidence type="ECO:0000313" key="2">
    <source>
        <dbReference type="Proteomes" id="UP000199093"/>
    </source>
</evidence>
<organism evidence="1 2">
    <name type="scientific">Salipiger marinus</name>
    <dbReference type="NCBI Taxonomy" id="555512"/>
    <lineage>
        <taxon>Bacteria</taxon>
        <taxon>Pseudomonadati</taxon>
        <taxon>Pseudomonadota</taxon>
        <taxon>Alphaproteobacteria</taxon>
        <taxon>Rhodobacterales</taxon>
        <taxon>Roseobacteraceae</taxon>
        <taxon>Salipiger</taxon>
    </lineage>
</organism>
<protein>
    <recommendedName>
        <fullName evidence="3">DUF3445 domain-containing protein</fullName>
    </recommendedName>
</protein>
<accession>A0A1G8S0H1</accession>
<sequence>MQRGLPTRPVPRYALGMILQTQLPYDVSQLKPLPGISPLAPADWLMVDDAYAAQMAERTRLLRDQREAVLQMLPEARPAAEELLDLVLEHLPAGFEREEGRVTRPDGGVVALDRADPMGTLGHLVQEDLCLLEKQGDEHVLTAAVLCFPAGWRLAQKMGRPLTAIHIPIPEYDDSIARRVQRLFDGVQPGRPLMRINRLWHDNPALFQPGPRRDNSDRGHPAAAPYLRSERQCLVRLPVSRAVVFSIHTFVVPRAAAGFSAAPTR</sequence>
<dbReference type="InterPro" id="IPR021848">
    <property type="entry name" value="HODM_asu-like"/>
</dbReference>
<evidence type="ECO:0000313" key="1">
    <source>
        <dbReference type="EMBL" id="SDJ22150.1"/>
    </source>
</evidence>
<dbReference type="EMBL" id="FNEJ01000022">
    <property type="protein sequence ID" value="SDJ22150.1"/>
    <property type="molecule type" value="Genomic_DNA"/>
</dbReference>
<keyword evidence="2" id="KW-1185">Reference proteome</keyword>
<proteinExistence type="predicted"/>
<name>A0A1G8S0H1_9RHOB</name>
<dbReference type="Pfam" id="PF11927">
    <property type="entry name" value="HODM_asu-like"/>
    <property type="match status" value="1"/>
</dbReference>